<protein>
    <recommendedName>
        <fullName evidence="1">SCP domain-containing protein</fullName>
    </recommendedName>
</protein>
<organism evidence="2 3">
    <name type="scientific">Strongylus vulgaris</name>
    <name type="common">Blood worm</name>
    <dbReference type="NCBI Taxonomy" id="40348"/>
    <lineage>
        <taxon>Eukaryota</taxon>
        <taxon>Metazoa</taxon>
        <taxon>Ecdysozoa</taxon>
        <taxon>Nematoda</taxon>
        <taxon>Chromadorea</taxon>
        <taxon>Rhabditida</taxon>
        <taxon>Rhabditina</taxon>
        <taxon>Rhabditomorpha</taxon>
        <taxon>Strongyloidea</taxon>
        <taxon>Strongylidae</taxon>
        <taxon>Strongylus</taxon>
    </lineage>
</organism>
<dbReference type="InterPro" id="IPR014044">
    <property type="entry name" value="CAP_dom"/>
</dbReference>
<keyword evidence="3" id="KW-1185">Reference proteome</keyword>
<dbReference type="SUPFAM" id="SSF55797">
    <property type="entry name" value="PR-1-like"/>
    <property type="match status" value="1"/>
</dbReference>
<dbReference type="AlphaFoldDB" id="A0A3P7JF88"/>
<reference evidence="2 3" key="1">
    <citation type="submission" date="2018-11" db="EMBL/GenBank/DDBJ databases">
        <authorList>
            <consortium name="Pathogen Informatics"/>
        </authorList>
    </citation>
    <scope>NUCLEOTIDE SEQUENCE [LARGE SCALE GENOMIC DNA]</scope>
</reference>
<dbReference type="Pfam" id="PF00188">
    <property type="entry name" value="CAP"/>
    <property type="match status" value="1"/>
</dbReference>
<sequence>MKSWWKTVNEGAHFTEDVVIHDIEKKRPFVNMALPNNKYVGCAVGTCGKGFTYLVICAYDQGLTDPSQPLYMTGPSCPENNQYLFDGDKCDDGLIDSSDD</sequence>
<dbReference type="Gene3D" id="3.40.33.10">
    <property type="entry name" value="CAP"/>
    <property type="match status" value="1"/>
</dbReference>
<dbReference type="OrthoDB" id="5858525at2759"/>
<feature type="domain" description="SCP" evidence="1">
    <location>
        <begin position="12"/>
        <end position="59"/>
    </location>
</feature>
<evidence type="ECO:0000313" key="3">
    <source>
        <dbReference type="Proteomes" id="UP000270094"/>
    </source>
</evidence>
<name>A0A3P7JF88_STRVU</name>
<gene>
    <name evidence="2" type="ORF">SVUK_LOCUS14391</name>
</gene>
<dbReference type="EMBL" id="UYYB01104985">
    <property type="protein sequence ID" value="VDM79393.1"/>
    <property type="molecule type" value="Genomic_DNA"/>
</dbReference>
<dbReference type="InterPro" id="IPR035940">
    <property type="entry name" value="CAP_sf"/>
</dbReference>
<accession>A0A3P7JF88</accession>
<evidence type="ECO:0000259" key="1">
    <source>
        <dbReference type="Pfam" id="PF00188"/>
    </source>
</evidence>
<evidence type="ECO:0000313" key="2">
    <source>
        <dbReference type="EMBL" id="VDM79393.1"/>
    </source>
</evidence>
<proteinExistence type="predicted"/>
<dbReference type="Proteomes" id="UP000270094">
    <property type="component" value="Unassembled WGS sequence"/>
</dbReference>